<dbReference type="InterPro" id="IPR000891">
    <property type="entry name" value="PYR_CT"/>
</dbReference>
<sequence length="354" mass="38447">MSKKLYISDVTLRDGSHAIRHQYSIQNVQDIARALDKARVDSIEVAHGDGLQGSSFNYGFGAHSDLEWIEAVSDVVTHSQIATLLLPGIGTIHDLKAAYNAGARIVRVATHCTEADISKQHIEYARELGMDTVGFLMMSHMTSPENLAQEAKKMESYGATTIYVVDSGGALSMNDVRSRFRALKAVLKPETSTGIHAHHNLSLGVANSIVAVEEGCDRIDASLAGMGAGAGNAPLEVFIAAAERMSWSHGTDLYTLMDAADDIVRPLQDRPVRVDRETLALGYAGVYSSFLRHSEVAAKKYDLRTVDILVELGKRRMVGGQEDMIVDVALDLLKQQSAAKPSGTQRTRSRPETN</sequence>
<feature type="binding site" evidence="6">
    <location>
        <position position="287"/>
    </location>
    <ligand>
        <name>substrate</name>
    </ligand>
</feature>
<evidence type="ECO:0000259" key="8">
    <source>
        <dbReference type="PROSITE" id="PS50991"/>
    </source>
</evidence>
<comment type="caution">
    <text evidence="9">The sequence shown here is derived from an EMBL/GenBank/DDBJ whole genome shotgun (WGS) entry which is preliminary data.</text>
</comment>
<dbReference type="InterPro" id="IPR017629">
    <property type="entry name" value="4OH_2_O-val_aldolase"/>
</dbReference>
<accession>A0A7W8L8I0</accession>
<evidence type="ECO:0000256" key="6">
    <source>
        <dbReference type="HAMAP-Rule" id="MF_01656"/>
    </source>
</evidence>
<reference evidence="9 10" key="1">
    <citation type="submission" date="2020-08" db="EMBL/GenBank/DDBJ databases">
        <title>Genomic Encyclopedia of Type Strains, Phase IV (KMG-V): Genome sequencing to study the core and pangenomes of soil and plant-associated prokaryotes.</title>
        <authorList>
            <person name="Whitman W."/>
        </authorList>
    </citation>
    <scope>NUCLEOTIDE SEQUENCE [LARGE SCALE GENOMIC DNA]</scope>
    <source>
        <strain evidence="9 10">JPY162</strain>
    </source>
</reference>
<dbReference type="RefSeq" id="WP_184226967.1">
    <property type="nucleotide sequence ID" value="NZ_JACHDE010000007.1"/>
</dbReference>
<evidence type="ECO:0000313" key="9">
    <source>
        <dbReference type="EMBL" id="MBB5402083.1"/>
    </source>
</evidence>
<feature type="active site" description="Proton acceptor" evidence="6">
    <location>
        <position position="17"/>
    </location>
</feature>
<dbReference type="InterPro" id="IPR012425">
    <property type="entry name" value="DmpG_comm"/>
</dbReference>
<feature type="binding site" evidence="6">
    <location>
        <position position="196"/>
    </location>
    <ligand>
        <name>substrate</name>
    </ligand>
</feature>
<dbReference type="FunFam" id="1.10.8.60:FF:000042">
    <property type="entry name" value="4-hydroxy-2-oxovalerate aldolase"/>
    <property type="match status" value="1"/>
</dbReference>
<dbReference type="GO" id="GO:0009098">
    <property type="term" value="P:L-leucine biosynthetic process"/>
    <property type="evidence" value="ECO:0007669"/>
    <property type="project" value="TreeGrafter"/>
</dbReference>
<dbReference type="Proteomes" id="UP000592820">
    <property type="component" value="Unassembled WGS sequence"/>
</dbReference>
<dbReference type="SUPFAM" id="SSF89000">
    <property type="entry name" value="post-HMGL domain-like"/>
    <property type="match status" value="1"/>
</dbReference>
<dbReference type="Gene3D" id="3.20.20.70">
    <property type="entry name" value="Aldolase class I"/>
    <property type="match status" value="1"/>
</dbReference>
<dbReference type="CDD" id="cd07943">
    <property type="entry name" value="DRE_TIM_HOA"/>
    <property type="match status" value="1"/>
</dbReference>
<keyword evidence="3 6" id="KW-0058">Aromatic hydrocarbons catabolism</keyword>
<dbReference type="Pfam" id="PF00682">
    <property type="entry name" value="HMGL-like"/>
    <property type="match status" value="1"/>
</dbReference>
<evidence type="ECO:0000256" key="1">
    <source>
        <dbReference type="ARBA" id="ARBA00008944"/>
    </source>
</evidence>
<dbReference type="NCBIfam" id="TIGR03217">
    <property type="entry name" value="4OH_2_O_val_ald"/>
    <property type="match status" value="1"/>
</dbReference>
<dbReference type="HAMAP" id="MF_01656">
    <property type="entry name" value="HOA"/>
    <property type="match status" value="1"/>
</dbReference>
<feature type="binding site" evidence="6">
    <location>
        <position position="198"/>
    </location>
    <ligand>
        <name>Mn(2+)</name>
        <dbReference type="ChEBI" id="CHEBI:29035"/>
    </ligand>
</feature>
<dbReference type="SUPFAM" id="SSF51569">
    <property type="entry name" value="Aldolase"/>
    <property type="match status" value="1"/>
</dbReference>
<dbReference type="GO" id="GO:0030145">
    <property type="term" value="F:manganese ion binding"/>
    <property type="evidence" value="ECO:0007669"/>
    <property type="project" value="UniProtKB-UniRule"/>
</dbReference>
<evidence type="ECO:0000256" key="4">
    <source>
        <dbReference type="ARBA" id="ARBA00023211"/>
    </source>
</evidence>
<feature type="binding site" evidence="6">
    <location>
        <position position="196"/>
    </location>
    <ligand>
        <name>Mn(2+)</name>
        <dbReference type="ChEBI" id="CHEBI:29035"/>
    </ligand>
</feature>
<dbReference type="InterPro" id="IPR013785">
    <property type="entry name" value="Aldolase_TIM"/>
</dbReference>
<dbReference type="Gene3D" id="1.10.8.60">
    <property type="match status" value="1"/>
</dbReference>
<evidence type="ECO:0000256" key="2">
    <source>
        <dbReference type="ARBA" id="ARBA00022723"/>
    </source>
</evidence>
<dbReference type="GO" id="GO:0008701">
    <property type="term" value="F:4-hydroxy-2-oxovalerate aldolase activity"/>
    <property type="evidence" value="ECO:0007669"/>
    <property type="project" value="UniProtKB-UniRule"/>
</dbReference>
<feature type="domain" description="Pyruvate carboxyltransferase" evidence="8">
    <location>
        <begin position="5"/>
        <end position="257"/>
    </location>
</feature>
<dbReference type="PROSITE" id="PS50991">
    <property type="entry name" value="PYR_CT"/>
    <property type="match status" value="1"/>
</dbReference>
<dbReference type="AlphaFoldDB" id="A0A7W8L8I0"/>
<keyword evidence="4 6" id="KW-0464">Manganese</keyword>
<dbReference type="PANTHER" id="PTHR10277:SF9">
    <property type="entry name" value="2-ISOPROPYLMALATE SYNTHASE 1, CHLOROPLASTIC-RELATED"/>
    <property type="match status" value="1"/>
</dbReference>
<name>A0A7W8L8I0_9BURK</name>
<feature type="binding site" evidence="6">
    <location>
        <position position="167"/>
    </location>
    <ligand>
        <name>substrate</name>
    </ligand>
</feature>
<feature type="binding site" evidence="6">
    <location>
        <position position="14"/>
    </location>
    <ligand>
        <name>Mn(2+)</name>
        <dbReference type="ChEBI" id="CHEBI:29035"/>
    </ligand>
</feature>
<protein>
    <recommendedName>
        <fullName evidence="6 7">4-hydroxy-2-oxovalerate aldolase</fullName>
        <shortName evidence="6">HOA</shortName>
        <ecNumber evidence="6 7">4.1.3.39</ecNumber>
    </recommendedName>
    <alternativeName>
        <fullName evidence="6">4-hydroxy-2-keto-pentanoic acid aldolase</fullName>
    </alternativeName>
    <alternativeName>
        <fullName evidence="6">4-hydroxy-2-oxopentanoate aldolase</fullName>
    </alternativeName>
</protein>
<dbReference type="GO" id="GO:0003852">
    <property type="term" value="F:2-isopropylmalate synthase activity"/>
    <property type="evidence" value="ECO:0007669"/>
    <property type="project" value="TreeGrafter"/>
</dbReference>
<keyword evidence="2 6" id="KW-0479">Metal-binding</keyword>
<dbReference type="NCBIfam" id="NF006049">
    <property type="entry name" value="PRK08195.1"/>
    <property type="match status" value="1"/>
</dbReference>
<dbReference type="InterPro" id="IPR050073">
    <property type="entry name" value="2-IPM_HCS-like"/>
</dbReference>
<feature type="site" description="Transition state stabilizer" evidence="6">
    <location>
        <position position="13"/>
    </location>
</feature>
<comment type="catalytic activity">
    <reaction evidence="6">
        <text>(S)-4-hydroxy-2-oxopentanoate = acetaldehyde + pyruvate</text>
        <dbReference type="Rhea" id="RHEA:22624"/>
        <dbReference type="ChEBI" id="CHEBI:15343"/>
        <dbReference type="ChEBI" id="CHEBI:15361"/>
        <dbReference type="ChEBI" id="CHEBI:73143"/>
        <dbReference type="EC" id="4.1.3.39"/>
    </reaction>
</comment>
<organism evidence="9 10">
    <name type="scientific">Paraburkholderia youngii</name>
    <dbReference type="NCBI Taxonomy" id="2782701"/>
    <lineage>
        <taxon>Bacteria</taxon>
        <taxon>Pseudomonadati</taxon>
        <taxon>Pseudomonadota</taxon>
        <taxon>Betaproteobacteria</taxon>
        <taxon>Burkholderiales</taxon>
        <taxon>Burkholderiaceae</taxon>
        <taxon>Paraburkholderia</taxon>
    </lineage>
</organism>
<dbReference type="EC" id="4.1.3.39" evidence="6 7"/>
<evidence type="ECO:0000256" key="5">
    <source>
        <dbReference type="ARBA" id="ARBA00023239"/>
    </source>
</evidence>
<evidence type="ECO:0000256" key="3">
    <source>
        <dbReference type="ARBA" id="ARBA00022797"/>
    </source>
</evidence>
<comment type="similarity">
    <text evidence="1 6">Belongs to the 4-hydroxy-2-oxovalerate aldolase family.</text>
</comment>
<proteinExistence type="inferred from homology"/>
<evidence type="ECO:0000313" key="10">
    <source>
        <dbReference type="Proteomes" id="UP000592820"/>
    </source>
</evidence>
<dbReference type="InterPro" id="IPR035685">
    <property type="entry name" value="DRE_TIM_HOA"/>
</dbReference>
<dbReference type="EMBL" id="JACHDE010000007">
    <property type="protein sequence ID" value="MBB5402083.1"/>
    <property type="molecule type" value="Genomic_DNA"/>
</dbReference>
<dbReference type="PANTHER" id="PTHR10277">
    <property type="entry name" value="HOMOCITRATE SYNTHASE-RELATED"/>
    <property type="match status" value="1"/>
</dbReference>
<gene>
    <name evidence="9" type="ORF">HDG41_004169</name>
</gene>
<feature type="binding site" evidence="6">
    <location>
        <begin position="13"/>
        <end position="14"/>
    </location>
    <ligand>
        <name>substrate</name>
    </ligand>
</feature>
<keyword evidence="5 6" id="KW-0456">Lyase</keyword>
<dbReference type="Pfam" id="PF07836">
    <property type="entry name" value="DmpG_comm"/>
    <property type="match status" value="1"/>
</dbReference>
<evidence type="ECO:0000256" key="7">
    <source>
        <dbReference type="NCBIfam" id="TIGR03217"/>
    </source>
</evidence>